<dbReference type="Gene3D" id="2.40.50.40">
    <property type="match status" value="1"/>
</dbReference>
<dbReference type="InterPro" id="IPR039809">
    <property type="entry name" value="Chemokine_b/g/d"/>
</dbReference>
<dbReference type="SUPFAM" id="SSF54117">
    <property type="entry name" value="Interleukin 8-like chemokines"/>
    <property type="match status" value="1"/>
</dbReference>
<comment type="caution">
    <text evidence="5">The sequence shown here is derived from an EMBL/GenBank/DDBJ whole genome shotgun (WGS) entry which is preliminary data.</text>
</comment>
<dbReference type="GO" id="GO:0005615">
    <property type="term" value="C:extracellular space"/>
    <property type="evidence" value="ECO:0007669"/>
    <property type="project" value="UniProtKB-KW"/>
</dbReference>
<evidence type="ECO:0000256" key="3">
    <source>
        <dbReference type="SAM" id="SignalP"/>
    </source>
</evidence>
<keyword evidence="3" id="KW-0732">Signal</keyword>
<dbReference type="PANTHER" id="PTHR12015">
    <property type="entry name" value="SMALL INDUCIBLE CYTOKINE A"/>
    <property type="match status" value="1"/>
</dbReference>
<sequence>MKMVSATLLLLLLLTEPPKQGSEAFPVSCCLKLCGIKVRKELLKGYSLQDKPLCPVKAVRFVTNNDLTICLDPSTLWAIKTMAFLNNKDTVQGNSTTPDNNDNKTSSYI</sequence>
<proteinExistence type="predicted"/>
<reference evidence="5" key="1">
    <citation type="submission" date="2023-08" db="EMBL/GenBank/DDBJ databases">
        <title>Pelteobagrus vachellii genome.</title>
        <authorList>
            <person name="Liu H."/>
        </authorList>
    </citation>
    <scope>NUCLEOTIDE SEQUENCE</scope>
    <source>
        <strain evidence="5">PRFRI_2022a</strain>
        <tissue evidence="5">Muscle</tissue>
    </source>
</reference>
<feature type="signal peptide" evidence="3">
    <location>
        <begin position="1"/>
        <end position="24"/>
    </location>
</feature>
<dbReference type="EMBL" id="JAVHJS010000004">
    <property type="protein sequence ID" value="KAK2860964.1"/>
    <property type="molecule type" value="Genomic_DNA"/>
</dbReference>
<dbReference type="GO" id="GO:0006955">
    <property type="term" value="P:immune response"/>
    <property type="evidence" value="ECO:0007669"/>
    <property type="project" value="InterPro"/>
</dbReference>
<evidence type="ECO:0000256" key="2">
    <source>
        <dbReference type="SAM" id="MobiDB-lite"/>
    </source>
</evidence>
<dbReference type="GO" id="GO:0008009">
    <property type="term" value="F:chemokine activity"/>
    <property type="evidence" value="ECO:0007669"/>
    <property type="project" value="InterPro"/>
</dbReference>
<protein>
    <recommendedName>
        <fullName evidence="4">Chemokine interleukin-8-like domain-containing protein</fullName>
    </recommendedName>
</protein>
<evidence type="ECO:0000256" key="1">
    <source>
        <dbReference type="ARBA" id="ARBA00022514"/>
    </source>
</evidence>
<accession>A0AA88NLB1</accession>
<dbReference type="InterPro" id="IPR001811">
    <property type="entry name" value="Chemokine_IL8-like_dom"/>
</dbReference>
<organism evidence="5 6">
    <name type="scientific">Tachysurus vachellii</name>
    <name type="common">Darkbarbel catfish</name>
    <name type="synonym">Pelteobagrus vachellii</name>
    <dbReference type="NCBI Taxonomy" id="175792"/>
    <lineage>
        <taxon>Eukaryota</taxon>
        <taxon>Metazoa</taxon>
        <taxon>Chordata</taxon>
        <taxon>Craniata</taxon>
        <taxon>Vertebrata</taxon>
        <taxon>Euteleostomi</taxon>
        <taxon>Actinopterygii</taxon>
        <taxon>Neopterygii</taxon>
        <taxon>Teleostei</taxon>
        <taxon>Ostariophysi</taxon>
        <taxon>Siluriformes</taxon>
        <taxon>Bagridae</taxon>
        <taxon>Tachysurus</taxon>
    </lineage>
</organism>
<dbReference type="InterPro" id="IPR036048">
    <property type="entry name" value="Interleukin_8-like_sf"/>
</dbReference>
<dbReference type="SMART" id="SM00199">
    <property type="entry name" value="SCY"/>
    <property type="match status" value="1"/>
</dbReference>
<dbReference type="AlphaFoldDB" id="A0AA88NLB1"/>
<name>A0AA88NLB1_TACVA</name>
<dbReference type="Pfam" id="PF00048">
    <property type="entry name" value="IL8"/>
    <property type="match status" value="1"/>
</dbReference>
<evidence type="ECO:0000313" key="5">
    <source>
        <dbReference type="EMBL" id="KAK2860964.1"/>
    </source>
</evidence>
<feature type="chain" id="PRO_5041653665" description="Chemokine interleukin-8-like domain-containing protein" evidence="3">
    <location>
        <begin position="25"/>
        <end position="109"/>
    </location>
</feature>
<keyword evidence="1" id="KW-0202">Cytokine</keyword>
<evidence type="ECO:0000313" key="6">
    <source>
        <dbReference type="Proteomes" id="UP001187315"/>
    </source>
</evidence>
<feature type="region of interest" description="Disordered" evidence="2">
    <location>
        <begin position="89"/>
        <end position="109"/>
    </location>
</feature>
<dbReference type="Proteomes" id="UP001187315">
    <property type="component" value="Unassembled WGS sequence"/>
</dbReference>
<feature type="domain" description="Chemokine interleukin-8-like" evidence="4">
    <location>
        <begin position="26"/>
        <end position="82"/>
    </location>
</feature>
<evidence type="ECO:0000259" key="4">
    <source>
        <dbReference type="SMART" id="SM00199"/>
    </source>
</evidence>
<keyword evidence="6" id="KW-1185">Reference proteome</keyword>
<gene>
    <name evidence="5" type="ORF">Q7C36_005130</name>
</gene>